<dbReference type="InterPro" id="IPR037480">
    <property type="entry name" value="YihR-like"/>
</dbReference>
<comment type="caution">
    <text evidence="1">The sequence shown here is derived from an EMBL/GenBank/DDBJ whole genome shotgun (WGS) entry which is preliminary data.</text>
</comment>
<proteinExistence type="predicted"/>
<dbReference type="Gene3D" id="2.70.98.10">
    <property type="match status" value="1"/>
</dbReference>
<gene>
    <name evidence="1" type="ORF">QRT04_16895</name>
</gene>
<dbReference type="PANTHER" id="PTHR10091:SF0">
    <property type="entry name" value="GALACTOSE MUTAROTASE"/>
    <property type="match status" value="1"/>
</dbReference>
<dbReference type="PANTHER" id="PTHR10091">
    <property type="entry name" value="ALDOSE-1-EPIMERASE"/>
    <property type="match status" value="1"/>
</dbReference>
<sequence>MTNTASLVSGTQHVLTRGDQTAIIASVGAGLRTYAVGDRDLVLPHDADELAPAFAGKLLAPWPNRLRDGEYSFDGTSYQVPVSEHGRHTALHGLLPFVSFEATSQGDDDVTLEHTIVPSTGYPWPVRIAVTYALTDGGLEVTTRATNRGTSAAPYGLGFHPWLSTGGAAVDDCTLRVDADEHVTVDGRLLPTGFEPVAGVYDLREQASLRGRDLDDAWVGLRRDDAGLSWIRLGAPDGSTVAMWADGAFRAWQVCTGDHVDAIKRTAVAAEPMTCVADAFRTGTDLIRLEPGDTHEARWGLRLE</sequence>
<dbReference type="Proteomes" id="UP001529338">
    <property type="component" value="Unassembled WGS sequence"/>
</dbReference>
<evidence type="ECO:0000313" key="1">
    <source>
        <dbReference type="EMBL" id="MDM7856619.1"/>
    </source>
</evidence>
<accession>A0ABT7SM71</accession>
<evidence type="ECO:0000313" key="2">
    <source>
        <dbReference type="Proteomes" id="UP001529338"/>
    </source>
</evidence>
<dbReference type="Pfam" id="PF01263">
    <property type="entry name" value="Aldose_epim"/>
    <property type="match status" value="1"/>
</dbReference>
<name>A0ABT7SM71_9CELL</name>
<dbReference type="SUPFAM" id="SSF74650">
    <property type="entry name" value="Galactose mutarotase-like"/>
    <property type="match status" value="1"/>
</dbReference>
<dbReference type="EMBL" id="JAUCGQ010000004">
    <property type="protein sequence ID" value="MDM7856619.1"/>
    <property type="molecule type" value="Genomic_DNA"/>
</dbReference>
<keyword evidence="2" id="KW-1185">Reference proteome</keyword>
<dbReference type="InterPro" id="IPR008183">
    <property type="entry name" value="Aldose_1/G6P_1-epimerase"/>
</dbReference>
<dbReference type="InterPro" id="IPR014718">
    <property type="entry name" value="GH-type_carb-bd"/>
</dbReference>
<reference evidence="1 2" key="1">
    <citation type="submission" date="2023-06" db="EMBL/GenBank/DDBJ databases">
        <title>Cellulomonas sp. MW4 Whole genome sequence.</title>
        <authorList>
            <person name="Park S."/>
        </authorList>
    </citation>
    <scope>NUCLEOTIDE SEQUENCE [LARGE SCALE GENOMIC DNA]</scope>
    <source>
        <strain evidence="1 2">MW4</strain>
    </source>
</reference>
<dbReference type="CDD" id="cd09022">
    <property type="entry name" value="Aldose_epim_Ec_YihR"/>
    <property type="match status" value="1"/>
</dbReference>
<dbReference type="InterPro" id="IPR011013">
    <property type="entry name" value="Gal_mutarotase_sf_dom"/>
</dbReference>
<dbReference type="RefSeq" id="WP_289456885.1">
    <property type="nucleotide sequence ID" value="NZ_JAUCGQ010000004.1"/>
</dbReference>
<organism evidence="1 2">
    <name type="scientific">Cellulomonas alba</name>
    <dbReference type="NCBI Taxonomy" id="3053467"/>
    <lineage>
        <taxon>Bacteria</taxon>
        <taxon>Bacillati</taxon>
        <taxon>Actinomycetota</taxon>
        <taxon>Actinomycetes</taxon>
        <taxon>Micrococcales</taxon>
        <taxon>Cellulomonadaceae</taxon>
        <taxon>Cellulomonas</taxon>
    </lineage>
</organism>
<protein>
    <submittedName>
        <fullName evidence="1">Aldose 1-epimerase family protein</fullName>
    </submittedName>
</protein>